<evidence type="ECO:0000313" key="2">
    <source>
        <dbReference type="EMBL" id="KAK1634968.1"/>
    </source>
</evidence>
<name>A0AAI9ZQ40_9PEZI</name>
<organism evidence="2 3">
    <name type="scientific">Colletotrichum phormii</name>
    <dbReference type="NCBI Taxonomy" id="359342"/>
    <lineage>
        <taxon>Eukaryota</taxon>
        <taxon>Fungi</taxon>
        <taxon>Dikarya</taxon>
        <taxon>Ascomycota</taxon>
        <taxon>Pezizomycotina</taxon>
        <taxon>Sordariomycetes</taxon>
        <taxon>Hypocreomycetidae</taxon>
        <taxon>Glomerellales</taxon>
        <taxon>Glomerellaceae</taxon>
        <taxon>Colletotrichum</taxon>
        <taxon>Colletotrichum acutatum species complex</taxon>
    </lineage>
</organism>
<dbReference type="EMBL" id="JAHMHQ010000014">
    <property type="protein sequence ID" value="KAK1634968.1"/>
    <property type="molecule type" value="Genomic_DNA"/>
</dbReference>
<accession>A0AAI9ZQ40</accession>
<dbReference type="RefSeq" id="XP_060443575.1">
    <property type="nucleotide sequence ID" value="XM_060582955.1"/>
</dbReference>
<sequence length="161" mass="18095">MSVIVRAATLKDMDMVHAIYSHYILHTPTDMHHVAPSLTSFIAEYENISSRDLPYLVASQHAGRILGFIHAFPFRGYKVGYSHTAELAIICHTGAIKQGVGSALMEKFLRSLEEGGAIDQMLAFMTVLEDPEEDNRVKSFYEKWGFREVGKMVDVGQKFGR</sequence>
<reference evidence="2" key="1">
    <citation type="submission" date="2021-06" db="EMBL/GenBank/DDBJ databases">
        <title>Comparative genomics, transcriptomics and evolutionary studies reveal genomic signatures of adaptation to plant cell wall in hemibiotrophic fungi.</title>
        <authorList>
            <consortium name="DOE Joint Genome Institute"/>
            <person name="Baroncelli R."/>
            <person name="Diaz J.F."/>
            <person name="Benocci T."/>
            <person name="Peng M."/>
            <person name="Battaglia E."/>
            <person name="Haridas S."/>
            <person name="Andreopoulos W."/>
            <person name="Labutti K."/>
            <person name="Pangilinan J."/>
            <person name="Floch G.L."/>
            <person name="Makela M.R."/>
            <person name="Henrissat B."/>
            <person name="Grigoriev I.V."/>
            <person name="Crouch J.A."/>
            <person name="De Vries R.P."/>
            <person name="Sukno S.A."/>
            <person name="Thon M.R."/>
        </authorList>
    </citation>
    <scope>NUCLEOTIDE SEQUENCE</scope>
    <source>
        <strain evidence="2">CBS 102054</strain>
    </source>
</reference>
<dbReference type="InterPro" id="IPR000182">
    <property type="entry name" value="GNAT_dom"/>
</dbReference>
<dbReference type="Gene3D" id="3.40.630.30">
    <property type="match status" value="1"/>
</dbReference>
<comment type="caution">
    <text evidence="2">The sequence shown here is derived from an EMBL/GenBank/DDBJ whole genome shotgun (WGS) entry which is preliminary data.</text>
</comment>
<evidence type="ECO:0000259" key="1">
    <source>
        <dbReference type="PROSITE" id="PS51186"/>
    </source>
</evidence>
<dbReference type="GeneID" id="85467817"/>
<keyword evidence="3" id="KW-1185">Reference proteome</keyword>
<feature type="non-terminal residue" evidence="2">
    <location>
        <position position="161"/>
    </location>
</feature>
<dbReference type="Pfam" id="PF13508">
    <property type="entry name" value="Acetyltransf_7"/>
    <property type="match status" value="1"/>
</dbReference>
<dbReference type="PROSITE" id="PS51186">
    <property type="entry name" value="GNAT"/>
    <property type="match status" value="1"/>
</dbReference>
<dbReference type="SUPFAM" id="SSF55729">
    <property type="entry name" value="Acyl-CoA N-acyltransferases (Nat)"/>
    <property type="match status" value="1"/>
</dbReference>
<feature type="domain" description="N-acetyltransferase" evidence="1">
    <location>
        <begin position="3"/>
        <end position="161"/>
    </location>
</feature>
<evidence type="ECO:0000313" key="3">
    <source>
        <dbReference type="Proteomes" id="UP001243989"/>
    </source>
</evidence>
<dbReference type="GO" id="GO:0016747">
    <property type="term" value="F:acyltransferase activity, transferring groups other than amino-acyl groups"/>
    <property type="evidence" value="ECO:0007669"/>
    <property type="project" value="InterPro"/>
</dbReference>
<dbReference type="Proteomes" id="UP001243989">
    <property type="component" value="Unassembled WGS sequence"/>
</dbReference>
<proteinExistence type="predicted"/>
<dbReference type="InterPro" id="IPR016181">
    <property type="entry name" value="Acyl_CoA_acyltransferase"/>
</dbReference>
<gene>
    <name evidence="2" type="ORF">BDP81DRAFT_274119</name>
</gene>
<dbReference type="AlphaFoldDB" id="A0AAI9ZQ40"/>
<protein>
    <submittedName>
        <fullName evidence="2">Acetyltransferase</fullName>
    </submittedName>
</protein>